<dbReference type="EMBL" id="BTSX01000004">
    <property type="protein sequence ID" value="GMS96495.1"/>
    <property type="molecule type" value="Genomic_DNA"/>
</dbReference>
<feature type="non-terminal residue" evidence="1">
    <location>
        <position position="1"/>
    </location>
</feature>
<evidence type="ECO:0000313" key="2">
    <source>
        <dbReference type="Proteomes" id="UP001432027"/>
    </source>
</evidence>
<reference evidence="1" key="1">
    <citation type="submission" date="2023-10" db="EMBL/GenBank/DDBJ databases">
        <title>Genome assembly of Pristionchus species.</title>
        <authorList>
            <person name="Yoshida K."/>
            <person name="Sommer R.J."/>
        </authorList>
    </citation>
    <scope>NUCLEOTIDE SEQUENCE</scope>
    <source>
        <strain evidence="1">RS0144</strain>
    </source>
</reference>
<sequence>LGLHGFERSLERSGYGLERSGRLFLHLSRFSMSLGGCTSLFIRTLSHFFRIFDENSQSPNILALQEAARSVVVIQCAEAVTFYGSGRRNVVYHHSITLHSSRICGPLIGLVKKRKRRLEREHWRRVEVRLMERCLLVVHHGQSGMEH</sequence>
<evidence type="ECO:0008006" key="3">
    <source>
        <dbReference type="Google" id="ProtNLM"/>
    </source>
</evidence>
<dbReference type="Proteomes" id="UP001432027">
    <property type="component" value="Unassembled WGS sequence"/>
</dbReference>
<protein>
    <recommendedName>
        <fullName evidence="3">G protein-coupled receptor</fullName>
    </recommendedName>
</protein>
<organism evidence="1 2">
    <name type="scientific">Pristionchus entomophagus</name>
    <dbReference type="NCBI Taxonomy" id="358040"/>
    <lineage>
        <taxon>Eukaryota</taxon>
        <taxon>Metazoa</taxon>
        <taxon>Ecdysozoa</taxon>
        <taxon>Nematoda</taxon>
        <taxon>Chromadorea</taxon>
        <taxon>Rhabditida</taxon>
        <taxon>Rhabditina</taxon>
        <taxon>Diplogasteromorpha</taxon>
        <taxon>Diplogasteroidea</taxon>
        <taxon>Neodiplogasteridae</taxon>
        <taxon>Pristionchus</taxon>
    </lineage>
</organism>
<name>A0AAV5TQC3_9BILA</name>
<comment type="caution">
    <text evidence="1">The sequence shown here is derived from an EMBL/GenBank/DDBJ whole genome shotgun (WGS) entry which is preliminary data.</text>
</comment>
<gene>
    <name evidence="1" type="ORF">PENTCL1PPCAC_18670</name>
</gene>
<proteinExistence type="predicted"/>
<evidence type="ECO:0000313" key="1">
    <source>
        <dbReference type="EMBL" id="GMS96495.1"/>
    </source>
</evidence>
<accession>A0AAV5TQC3</accession>
<dbReference type="AlphaFoldDB" id="A0AAV5TQC3"/>
<keyword evidence="2" id="KW-1185">Reference proteome</keyword>